<evidence type="ECO:0000313" key="2">
    <source>
        <dbReference type="EMBL" id="VDK69242.1"/>
    </source>
</evidence>
<name>A0A182E626_ONCOC</name>
<feature type="domain" description="DOMON" evidence="1">
    <location>
        <begin position="72"/>
        <end position="197"/>
    </location>
</feature>
<keyword evidence="3" id="KW-1185">Reference proteome</keyword>
<evidence type="ECO:0000313" key="3">
    <source>
        <dbReference type="Proteomes" id="UP000271087"/>
    </source>
</evidence>
<gene>
    <name evidence="2" type="ORF">NOO_LOCUS3462</name>
</gene>
<evidence type="ECO:0000259" key="1">
    <source>
        <dbReference type="PROSITE" id="PS50836"/>
    </source>
</evidence>
<reference evidence="2 3" key="2">
    <citation type="submission" date="2018-08" db="EMBL/GenBank/DDBJ databases">
        <authorList>
            <person name="Laetsch R D."/>
            <person name="Stevens L."/>
            <person name="Kumar S."/>
            <person name="Blaxter L. M."/>
        </authorList>
    </citation>
    <scope>NUCLEOTIDE SEQUENCE [LARGE SCALE GENOMIC DNA]</scope>
</reference>
<proteinExistence type="predicted"/>
<dbReference type="WBParaSite" id="nOo.2.0.1.t03462-RA">
    <property type="protein sequence ID" value="nOo.2.0.1.t03462-RA"/>
    <property type="gene ID" value="nOo.2.0.1.g03462"/>
</dbReference>
<sequence length="344" mass="39051">MENLDNSLDITRKLGIITKLPETFTFELVFGILLFKNVLTSHVYEHLSSGIIVADDNAYNYTLSQCGISFGDHYSLKWQVIGKRVHFELILSSIPKDEDFWIGIGFSKIQINSPVNESEVLAILKLQEAISLENFSIKSGKIESADSMNDNDEQTAFTYAFKNPTSLDSNFTRSLYADHSFNNSISDCAIWTFYTRPVLMNETFVDPVFDALICNLSALCIPYSINNSSNELHTRNRRQTFATNNIQTSRTNNIEIPKLYNPVINPSSPNYTAVLRQNQEALSKYEDSSCTLPDPYWCESYVKQYIHWQQTYNNLSILRICAPLKTSVANADNRCCQAVRSIGC</sequence>
<evidence type="ECO:0000313" key="4">
    <source>
        <dbReference type="WBParaSite" id="nOo.2.0.1.t03462-RA"/>
    </source>
</evidence>
<dbReference type="AlphaFoldDB" id="A0A182E626"/>
<dbReference type="InterPro" id="IPR005018">
    <property type="entry name" value="DOMON_domain"/>
</dbReference>
<reference evidence="4" key="1">
    <citation type="submission" date="2016-06" db="UniProtKB">
        <authorList>
            <consortium name="WormBaseParasite"/>
        </authorList>
    </citation>
    <scope>IDENTIFICATION</scope>
</reference>
<dbReference type="PROSITE" id="PS50836">
    <property type="entry name" value="DOMON"/>
    <property type="match status" value="1"/>
</dbReference>
<dbReference type="EMBL" id="UYRW01000663">
    <property type="protein sequence ID" value="VDK69242.1"/>
    <property type="molecule type" value="Genomic_DNA"/>
</dbReference>
<organism evidence="4">
    <name type="scientific">Onchocerca ochengi</name>
    <name type="common">Filarial nematode worm</name>
    <dbReference type="NCBI Taxonomy" id="42157"/>
    <lineage>
        <taxon>Eukaryota</taxon>
        <taxon>Metazoa</taxon>
        <taxon>Ecdysozoa</taxon>
        <taxon>Nematoda</taxon>
        <taxon>Chromadorea</taxon>
        <taxon>Rhabditida</taxon>
        <taxon>Spirurina</taxon>
        <taxon>Spiruromorpha</taxon>
        <taxon>Filarioidea</taxon>
        <taxon>Onchocercidae</taxon>
        <taxon>Onchocerca</taxon>
    </lineage>
</organism>
<dbReference type="Proteomes" id="UP000271087">
    <property type="component" value="Unassembled WGS sequence"/>
</dbReference>
<protein>
    <submittedName>
        <fullName evidence="4">DOMON domain-containing protein</fullName>
    </submittedName>
</protein>
<dbReference type="OrthoDB" id="5814313at2759"/>
<accession>A0A182E626</accession>